<dbReference type="Gene3D" id="1.10.443.10">
    <property type="entry name" value="Intergrase catalytic core"/>
    <property type="match status" value="1"/>
</dbReference>
<dbReference type="EMBL" id="ACVB02000008">
    <property type="protein sequence ID" value="EEX74793.1"/>
    <property type="molecule type" value="Genomic_DNA"/>
</dbReference>
<evidence type="ECO:0000256" key="1">
    <source>
        <dbReference type="ARBA" id="ARBA00023172"/>
    </source>
</evidence>
<comment type="caution">
    <text evidence="2">The sequence shown here is derived from an EMBL/GenBank/DDBJ whole genome shotgun (WGS) entry which is preliminary data.</text>
</comment>
<dbReference type="InterPro" id="IPR013762">
    <property type="entry name" value="Integrase-like_cat_sf"/>
</dbReference>
<accession>C9MWC7</accession>
<keyword evidence="1" id="KW-0233">DNA recombination</keyword>
<dbReference type="SUPFAM" id="SSF56349">
    <property type="entry name" value="DNA breaking-rejoining enzymes"/>
    <property type="match status" value="1"/>
</dbReference>
<evidence type="ECO:0000313" key="3">
    <source>
        <dbReference type="Proteomes" id="UP000006233"/>
    </source>
</evidence>
<dbReference type="InterPro" id="IPR011010">
    <property type="entry name" value="DNA_brk_join_enz"/>
</dbReference>
<dbReference type="STRING" id="634994.GCWU000323_00848"/>
<organism evidence="2 3">
    <name type="scientific">Leptotrichia hofstadii F0254</name>
    <dbReference type="NCBI Taxonomy" id="634994"/>
    <lineage>
        <taxon>Bacteria</taxon>
        <taxon>Fusobacteriati</taxon>
        <taxon>Fusobacteriota</taxon>
        <taxon>Fusobacteriia</taxon>
        <taxon>Fusobacteriales</taxon>
        <taxon>Leptotrichiaceae</taxon>
        <taxon>Leptotrichia</taxon>
    </lineage>
</organism>
<dbReference type="AlphaFoldDB" id="C9MWC7"/>
<proteinExistence type="predicted"/>
<evidence type="ECO:0008006" key="4">
    <source>
        <dbReference type="Google" id="ProtNLM"/>
    </source>
</evidence>
<dbReference type="GO" id="GO:0015074">
    <property type="term" value="P:DNA integration"/>
    <property type="evidence" value="ECO:0007669"/>
    <property type="project" value="InterPro"/>
</dbReference>
<dbReference type="GO" id="GO:0003677">
    <property type="term" value="F:DNA binding"/>
    <property type="evidence" value="ECO:0007669"/>
    <property type="project" value="InterPro"/>
</dbReference>
<dbReference type="Proteomes" id="UP000006233">
    <property type="component" value="Unassembled WGS sequence"/>
</dbReference>
<reference evidence="2 3" key="1">
    <citation type="submission" date="2009-09" db="EMBL/GenBank/DDBJ databases">
        <authorList>
            <person name="Weinstock G."/>
            <person name="Sodergren E."/>
            <person name="Clifton S."/>
            <person name="Fulton L."/>
            <person name="Fulton B."/>
            <person name="Courtney L."/>
            <person name="Fronick C."/>
            <person name="Harrison M."/>
            <person name="Strong C."/>
            <person name="Farmer C."/>
            <person name="Delahaunty K."/>
            <person name="Markovic C."/>
            <person name="Hall O."/>
            <person name="Minx P."/>
            <person name="Tomlinson C."/>
            <person name="Mitreva M."/>
            <person name="Nelson J."/>
            <person name="Hou S."/>
            <person name="Wollam A."/>
            <person name="Pepin K.H."/>
            <person name="Johnson M."/>
            <person name="Bhonagiri V."/>
            <person name="Nash W.E."/>
            <person name="Warren W."/>
            <person name="Chinwalla A."/>
            <person name="Mardis E.R."/>
            <person name="Wilson R.K."/>
        </authorList>
    </citation>
    <scope>NUCLEOTIDE SEQUENCE [LARGE SCALE GENOMIC DNA]</scope>
    <source>
        <strain evidence="2 3">F0254</strain>
    </source>
</reference>
<protein>
    <recommendedName>
        <fullName evidence="4">Tyr recombinase domain-containing protein</fullName>
    </recommendedName>
</protein>
<name>C9MWC7_9FUSO</name>
<sequence>MLFIQADITAISKRLGHDNLQTTINTYSHLYKDANAQLMEKLNK</sequence>
<dbReference type="GO" id="GO:0006310">
    <property type="term" value="P:DNA recombination"/>
    <property type="evidence" value="ECO:0007669"/>
    <property type="project" value="UniProtKB-KW"/>
</dbReference>
<dbReference type="HOGENOM" id="CLU_027562_41_10_0"/>
<gene>
    <name evidence="2" type="ORF">GCWU000323_00848</name>
</gene>
<evidence type="ECO:0000313" key="2">
    <source>
        <dbReference type="EMBL" id="EEX74793.1"/>
    </source>
</evidence>
<dbReference type="eggNOG" id="COG0582">
    <property type="taxonomic scope" value="Bacteria"/>
</dbReference>